<accession>A0A1C6T5W0</accession>
<dbReference type="GO" id="GO:0005975">
    <property type="term" value="P:carbohydrate metabolic process"/>
    <property type="evidence" value="ECO:0007669"/>
    <property type="project" value="InterPro"/>
</dbReference>
<dbReference type="SUPFAM" id="SSF49384">
    <property type="entry name" value="Carbohydrate-binding domain"/>
    <property type="match status" value="1"/>
</dbReference>
<dbReference type="InterPro" id="IPR001919">
    <property type="entry name" value="CBD2"/>
</dbReference>
<dbReference type="InterPro" id="IPR012291">
    <property type="entry name" value="CBM2_carb-bd_dom_sf"/>
</dbReference>
<keyword evidence="2" id="KW-0472">Membrane</keyword>
<keyword evidence="2" id="KW-0812">Transmembrane</keyword>
<evidence type="ECO:0000256" key="2">
    <source>
        <dbReference type="SAM" id="Phobius"/>
    </source>
</evidence>
<evidence type="ECO:0000313" key="4">
    <source>
        <dbReference type="EMBL" id="SCL36923.1"/>
    </source>
</evidence>
<dbReference type="Pfam" id="PF00553">
    <property type="entry name" value="CBM_2"/>
    <property type="match status" value="1"/>
</dbReference>
<dbReference type="GO" id="GO:0030247">
    <property type="term" value="F:polysaccharide binding"/>
    <property type="evidence" value="ECO:0007669"/>
    <property type="project" value="UniProtKB-UniRule"/>
</dbReference>
<reference evidence="5" key="1">
    <citation type="submission" date="2016-06" db="EMBL/GenBank/DDBJ databases">
        <authorList>
            <person name="Varghese N."/>
            <person name="Submissions Spin"/>
        </authorList>
    </citation>
    <scope>NUCLEOTIDE SEQUENCE [LARGE SCALE GENOMIC DNA]</scope>
    <source>
        <strain evidence="5">DSM 45431</strain>
    </source>
</reference>
<feature type="domain" description="CBM2" evidence="3">
    <location>
        <begin position="112"/>
        <end position="224"/>
    </location>
</feature>
<feature type="compositionally biased region" description="Low complexity" evidence="1">
    <location>
        <begin position="87"/>
        <end position="115"/>
    </location>
</feature>
<protein>
    <submittedName>
        <fullName evidence="4">Cellulose binding domain-containing protein</fullName>
    </submittedName>
</protein>
<feature type="transmembrane region" description="Helical" evidence="2">
    <location>
        <begin position="20"/>
        <end position="41"/>
    </location>
</feature>
<keyword evidence="5" id="KW-1185">Reference proteome</keyword>
<keyword evidence="2" id="KW-1133">Transmembrane helix</keyword>
<evidence type="ECO:0000256" key="1">
    <source>
        <dbReference type="SAM" id="MobiDB-lite"/>
    </source>
</evidence>
<dbReference type="AlphaFoldDB" id="A0A1C6T5W0"/>
<dbReference type="Proteomes" id="UP000199413">
    <property type="component" value="Unassembled WGS sequence"/>
</dbReference>
<proteinExistence type="predicted"/>
<dbReference type="Gene3D" id="2.60.40.290">
    <property type="match status" value="1"/>
</dbReference>
<feature type="region of interest" description="Disordered" evidence="1">
    <location>
        <begin position="66"/>
        <end position="115"/>
    </location>
</feature>
<dbReference type="PROSITE" id="PS51173">
    <property type="entry name" value="CBM2"/>
    <property type="match status" value="1"/>
</dbReference>
<dbReference type="STRING" id="568872.GA0070624_5696"/>
<dbReference type="GO" id="GO:0004553">
    <property type="term" value="F:hydrolase activity, hydrolyzing O-glycosyl compounds"/>
    <property type="evidence" value="ECO:0007669"/>
    <property type="project" value="InterPro"/>
</dbReference>
<dbReference type="EMBL" id="FMHV01000002">
    <property type="protein sequence ID" value="SCL36923.1"/>
    <property type="molecule type" value="Genomic_DNA"/>
</dbReference>
<dbReference type="SMART" id="SM00637">
    <property type="entry name" value="CBD_II"/>
    <property type="match status" value="1"/>
</dbReference>
<name>A0A1C6T5W0_9ACTN</name>
<organism evidence="4 5">
    <name type="scientific">Micromonospora rhizosphaerae</name>
    <dbReference type="NCBI Taxonomy" id="568872"/>
    <lineage>
        <taxon>Bacteria</taxon>
        <taxon>Bacillati</taxon>
        <taxon>Actinomycetota</taxon>
        <taxon>Actinomycetes</taxon>
        <taxon>Micromonosporales</taxon>
        <taxon>Micromonosporaceae</taxon>
        <taxon>Micromonospora</taxon>
    </lineage>
</organism>
<evidence type="ECO:0000259" key="3">
    <source>
        <dbReference type="PROSITE" id="PS51173"/>
    </source>
</evidence>
<gene>
    <name evidence="4" type="ORF">GA0070624_5696</name>
</gene>
<evidence type="ECO:0000313" key="5">
    <source>
        <dbReference type="Proteomes" id="UP000199413"/>
    </source>
</evidence>
<dbReference type="RefSeq" id="WP_091345889.1">
    <property type="nucleotide sequence ID" value="NZ_FMHV01000002.1"/>
</dbReference>
<dbReference type="OrthoDB" id="3405376at2"/>
<dbReference type="InterPro" id="IPR008965">
    <property type="entry name" value="CBM2/CBM3_carb-bd_dom_sf"/>
</dbReference>
<sequence>MSVGHDDGQTPPAPRVLTSAPWVVVVLGVGLLTALLLIVLFSLRGPEPVRQAAPAPAPPMYLPTMSAPTASAPPADVPLASVDANASPTPSGSESPSPKASSARPSASAAGAPGVARTGTVTARYQVTRSERDFFEARLTVTNGSARSQNWRVELLFGGNVKSVQASSASGVSVSSQGNGVFVLTSTGPLGSGGSATVQMRFTRTGTGDRPGECTVNGAACAIG</sequence>